<protein>
    <recommendedName>
        <fullName evidence="5">Cysteine and tyrosine-rich protein 1</fullName>
    </recommendedName>
</protein>
<keyword evidence="1" id="KW-0812">Transmembrane</keyword>
<dbReference type="OrthoDB" id="10463852at2759"/>
<feature type="transmembrane region" description="Helical" evidence="1">
    <location>
        <begin position="56"/>
        <end position="78"/>
    </location>
</feature>
<feature type="chain" id="PRO_5013324217" description="Cysteine and tyrosine-rich protein 1" evidence="2">
    <location>
        <begin position="20"/>
        <end position="162"/>
    </location>
</feature>
<dbReference type="Proteomes" id="UP000242188">
    <property type="component" value="Unassembled WGS sequence"/>
</dbReference>
<comment type="caution">
    <text evidence="3">The sequence shown here is derived from an EMBL/GenBank/DDBJ whole genome shotgun (WGS) entry which is preliminary data.</text>
</comment>
<name>A0A210PGT9_MIZYE</name>
<reference evidence="3 4" key="1">
    <citation type="journal article" date="2017" name="Nat. Ecol. Evol.">
        <title>Scallop genome provides insights into evolution of bilaterian karyotype and development.</title>
        <authorList>
            <person name="Wang S."/>
            <person name="Zhang J."/>
            <person name="Jiao W."/>
            <person name="Li J."/>
            <person name="Xun X."/>
            <person name="Sun Y."/>
            <person name="Guo X."/>
            <person name="Huan P."/>
            <person name="Dong B."/>
            <person name="Zhang L."/>
            <person name="Hu X."/>
            <person name="Sun X."/>
            <person name="Wang J."/>
            <person name="Zhao C."/>
            <person name="Wang Y."/>
            <person name="Wang D."/>
            <person name="Huang X."/>
            <person name="Wang R."/>
            <person name="Lv J."/>
            <person name="Li Y."/>
            <person name="Zhang Z."/>
            <person name="Liu B."/>
            <person name="Lu W."/>
            <person name="Hui Y."/>
            <person name="Liang J."/>
            <person name="Zhou Z."/>
            <person name="Hou R."/>
            <person name="Li X."/>
            <person name="Liu Y."/>
            <person name="Li H."/>
            <person name="Ning X."/>
            <person name="Lin Y."/>
            <person name="Zhao L."/>
            <person name="Xing Q."/>
            <person name="Dou J."/>
            <person name="Li Y."/>
            <person name="Mao J."/>
            <person name="Guo H."/>
            <person name="Dou H."/>
            <person name="Li T."/>
            <person name="Mu C."/>
            <person name="Jiang W."/>
            <person name="Fu Q."/>
            <person name="Fu X."/>
            <person name="Miao Y."/>
            <person name="Liu J."/>
            <person name="Yu Q."/>
            <person name="Li R."/>
            <person name="Liao H."/>
            <person name="Li X."/>
            <person name="Kong Y."/>
            <person name="Jiang Z."/>
            <person name="Chourrout D."/>
            <person name="Li R."/>
            <person name="Bao Z."/>
        </authorList>
    </citation>
    <scope>NUCLEOTIDE SEQUENCE [LARGE SCALE GENOMIC DNA]</scope>
    <source>
        <strain evidence="3 4">PY_sf001</strain>
    </source>
</reference>
<organism evidence="3 4">
    <name type="scientific">Mizuhopecten yessoensis</name>
    <name type="common">Japanese scallop</name>
    <name type="synonym">Patinopecten yessoensis</name>
    <dbReference type="NCBI Taxonomy" id="6573"/>
    <lineage>
        <taxon>Eukaryota</taxon>
        <taxon>Metazoa</taxon>
        <taxon>Spiralia</taxon>
        <taxon>Lophotrochozoa</taxon>
        <taxon>Mollusca</taxon>
        <taxon>Bivalvia</taxon>
        <taxon>Autobranchia</taxon>
        <taxon>Pteriomorphia</taxon>
        <taxon>Pectinida</taxon>
        <taxon>Pectinoidea</taxon>
        <taxon>Pectinidae</taxon>
        <taxon>Mizuhopecten</taxon>
    </lineage>
</organism>
<evidence type="ECO:0000313" key="3">
    <source>
        <dbReference type="EMBL" id="OWF35699.1"/>
    </source>
</evidence>
<keyword evidence="4" id="KW-1185">Reference proteome</keyword>
<keyword evidence="2" id="KW-0732">Signal</keyword>
<sequence>MAIITYLLLFVSVLVGAQAEVCWYWDDILDEEDSIICYSGCCGDDCCDDYWSDGSIAGATVGSIIGSIILLSIFIAILRICCAASRRSSGGVIGRRVPGATQVVTVSSTNTANNLVATPYVRYLQATQMTNPVAPPAYEQVVQDGARSGVVNPNYAYGPPKY</sequence>
<evidence type="ECO:0008006" key="5">
    <source>
        <dbReference type="Google" id="ProtNLM"/>
    </source>
</evidence>
<feature type="signal peptide" evidence="2">
    <location>
        <begin position="1"/>
        <end position="19"/>
    </location>
</feature>
<evidence type="ECO:0000256" key="2">
    <source>
        <dbReference type="SAM" id="SignalP"/>
    </source>
</evidence>
<proteinExistence type="predicted"/>
<gene>
    <name evidence="3" type="ORF">KP79_PYT03305</name>
</gene>
<evidence type="ECO:0000256" key="1">
    <source>
        <dbReference type="SAM" id="Phobius"/>
    </source>
</evidence>
<accession>A0A210PGT9</accession>
<keyword evidence="1" id="KW-1133">Transmembrane helix</keyword>
<dbReference type="EMBL" id="NEDP02076712">
    <property type="protein sequence ID" value="OWF35699.1"/>
    <property type="molecule type" value="Genomic_DNA"/>
</dbReference>
<keyword evidence="1" id="KW-0472">Membrane</keyword>
<evidence type="ECO:0000313" key="4">
    <source>
        <dbReference type="Proteomes" id="UP000242188"/>
    </source>
</evidence>
<dbReference type="AlphaFoldDB" id="A0A210PGT9"/>